<evidence type="ECO:0000256" key="8">
    <source>
        <dbReference type="SAM" id="Phobius"/>
    </source>
</evidence>
<dbReference type="Proteomes" id="UP000315295">
    <property type="component" value="Unassembled WGS sequence"/>
</dbReference>
<protein>
    <recommendedName>
        <fullName evidence="11">Cytochrome P450</fullName>
    </recommendedName>
</protein>
<comment type="similarity">
    <text evidence="2">Belongs to the cytochrome P450 family.</text>
</comment>
<keyword evidence="6" id="KW-0408">Iron</keyword>
<reference evidence="9 10" key="1">
    <citation type="journal article" date="2019" name="G3 (Bethesda)">
        <title>Sequencing of a Wild Apple (Malus baccata) Genome Unravels the Differences Between Cultivated and Wild Apple Species Regarding Disease Resistance and Cold Tolerance.</title>
        <authorList>
            <person name="Chen X."/>
        </authorList>
    </citation>
    <scope>NUCLEOTIDE SEQUENCE [LARGE SCALE GENOMIC DNA]</scope>
    <source>
        <strain evidence="10">cv. Shandingzi</strain>
        <tissue evidence="9">Leaves</tissue>
    </source>
</reference>
<sequence>MDVLSFPLPPPIAISLAVVILTVLVIRFRARRLGAEKKKIYHPVVTNFLNTLINFPRLHHYMTEFEHKHKSYRAYNVLIDYIITTDPANVEYILKTNFANYGKGWYHSGVSSDVLGDGIFAVDGEKWLHQRKVAGNELTTKVLKDFSSTVFKTNAVKLARIISEAATCNKAVEIQLPWPSINCSECMRLDGCNFSGFIPVGIAIGVGISDVYDVKRPTALIINGVFNAASAAAGIFIYTSLFSS</sequence>
<dbReference type="InterPro" id="IPR036396">
    <property type="entry name" value="Cyt_P450_sf"/>
</dbReference>
<keyword evidence="10" id="KW-1185">Reference proteome</keyword>
<dbReference type="EMBL" id="VIEB01000273">
    <property type="protein sequence ID" value="TQD97391.1"/>
    <property type="molecule type" value="Genomic_DNA"/>
</dbReference>
<keyword evidence="4" id="KW-0479">Metal-binding</keyword>
<comment type="cofactor">
    <cofactor evidence="1">
        <name>heme</name>
        <dbReference type="ChEBI" id="CHEBI:30413"/>
    </cofactor>
</comment>
<comment type="caution">
    <text evidence="9">The sequence shown here is derived from an EMBL/GenBank/DDBJ whole genome shotgun (WGS) entry which is preliminary data.</text>
</comment>
<evidence type="ECO:0000313" key="9">
    <source>
        <dbReference type="EMBL" id="TQD97391.1"/>
    </source>
</evidence>
<evidence type="ECO:0000313" key="10">
    <source>
        <dbReference type="Proteomes" id="UP000315295"/>
    </source>
</evidence>
<feature type="transmembrane region" description="Helical" evidence="8">
    <location>
        <begin position="12"/>
        <end position="30"/>
    </location>
</feature>
<dbReference type="AlphaFoldDB" id="A0A540MF79"/>
<keyword evidence="7" id="KW-0503">Monooxygenase</keyword>
<keyword evidence="8" id="KW-1133">Transmembrane helix</keyword>
<evidence type="ECO:0000256" key="2">
    <source>
        <dbReference type="ARBA" id="ARBA00010617"/>
    </source>
</evidence>
<keyword evidence="8" id="KW-0812">Transmembrane</keyword>
<dbReference type="STRING" id="106549.A0A540MF79"/>
<proteinExistence type="inferred from homology"/>
<dbReference type="GO" id="GO:0016705">
    <property type="term" value="F:oxidoreductase activity, acting on paired donors, with incorporation or reduction of molecular oxygen"/>
    <property type="evidence" value="ECO:0007669"/>
    <property type="project" value="InterPro"/>
</dbReference>
<dbReference type="GO" id="GO:0004497">
    <property type="term" value="F:monooxygenase activity"/>
    <property type="evidence" value="ECO:0007669"/>
    <property type="project" value="UniProtKB-KW"/>
</dbReference>
<dbReference type="GO" id="GO:0005506">
    <property type="term" value="F:iron ion binding"/>
    <property type="evidence" value="ECO:0007669"/>
    <property type="project" value="InterPro"/>
</dbReference>
<evidence type="ECO:0000256" key="7">
    <source>
        <dbReference type="ARBA" id="ARBA00023033"/>
    </source>
</evidence>
<organism evidence="9 10">
    <name type="scientific">Malus baccata</name>
    <name type="common">Siberian crab apple</name>
    <name type="synonym">Pyrus baccata</name>
    <dbReference type="NCBI Taxonomy" id="106549"/>
    <lineage>
        <taxon>Eukaryota</taxon>
        <taxon>Viridiplantae</taxon>
        <taxon>Streptophyta</taxon>
        <taxon>Embryophyta</taxon>
        <taxon>Tracheophyta</taxon>
        <taxon>Spermatophyta</taxon>
        <taxon>Magnoliopsida</taxon>
        <taxon>eudicotyledons</taxon>
        <taxon>Gunneridae</taxon>
        <taxon>Pentapetalae</taxon>
        <taxon>rosids</taxon>
        <taxon>fabids</taxon>
        <taxon>Rosales</taxon>
        <taxon>Rosaceae</taxon>
        <taxon>Amygdaloideae</taxon>
        <taxon>Maleae</taxon>
        <taxon>Malus</taxon>
    </lineage>
</organism>
<keyword evidence="3" id="KW-0349">Heme</keyword>
<dbReference type="Gene3D" id="1.10.630.10">
    <property type="entry name" value="Cytochrome P450"/>
    <property type="match status" value="1"/>
</dbReference>
<gene>
    <name evidence="9" type="ORF">C1H46_016970</name>
</gene>
<evidence type="ECO:0000256" key="3">
    <source>
        <dbReference type="ARBA" id="ARBA00022617"/>
    </source>
</evidence>
<feature type="transmembrane region" description="Helical" evidence="8">
    <location>
        <begin position="220"/>
        <end position="241"/>
    </location>
</feature>
<dbReference type="PANTHER" id="PTHR24296">
    <property type="entry name" value="CYTOCHROME P450"/>
    <property type="match status" value="1"/>
</dbReference>
<evidence type="ECO:0000256" key="6">
    <source>
        <dbReference type="ARBA" id="ARBA00023004"/>
    </source>
</evidence>
<accession>A0A540MF79</accession>
<dbReference type="SUPFAM" id="SSF48264">
    <property type="entry name" value="Cytochrome P450"/>
    <property type="match status" value="1"/>
</dbReference>
<dbReference type="GO" id="GO:0020037">
    <property type="term" value="F:heme binding"/>
    <property type="evidence" value="ECO:0007669"/>
    <property type="project" value="InterPro"/>
</dbReference>
<evidence type="ECO:0000256" key="5">
    <source>
        <dbReference type="ARBA" id="ARBA00023002"/>
    </source>
</evidence>
<name>A0A540MF79_MALBA</name>
<evidence type="ECO:0000256" key="1">
    <source>
        <dbReference type="ARBA" id="ARBA00001971"/>
    </source>
</evidence>
<evidence type="ECO:0000256" key="4">
    <source>
        <dbReference type="ARBA" id="ARBA00022723"/>
    </source>
</evidence>
<keyword evidence="8" id="KW-0472">Membrane</keyword>
<keyword evidence="5" id="KW-0560">Oxidoreductase</keyword>
<evidence type="ECO:0008006" key="11">
    <source>
        <dbReference type="Google" id="ProtNLM"/>
    </source>
</evidence>